<dbReference type="InterPro" id="IPR006913">
    <property type="entry name" value="CENP-V/GFA"/>
</dbReference>
<feature type="domain" description="CENP-V/GFA" evidence="5">
    <location>
        <begin position="7"/>
        <end position="130"/>
    </location>
</feature>
<proteinExistence type="inferred from homology"/>
<dbReference type="PANTHER" id="PTHR33337">
    <property type="entry name" value="GFA DOMAIN-CONTAINING PROTEIN"/>
    <property type="match status" value="1"/>
</dbReference>
<evidence type="ECO:0000259" key="5">
    <source>
        <dbReference type="PROSITE" id="PS51891"/>
    </source>
</evidence>
<keyword evidence="2" id="KW-0479">Metal-binding</keyword>
<dbReference type="PROSITE" id="PS51891">
    <property type="entry name" value="CENP_V_GFA"/>
    <property type="match status" value="1"/>
</dbReference>
<dbReference type="RefSeq" id="WP_165096196.1">
    <property type="nucleotide sequence ID" value="NZ_CP049056.1"/>
</dbReference>
<keyword evidence="4" id="KW-0456">Lyase</keyword>
<comment type="similarity">
    <text evidence="1">Belongs to the Gfa family.</text>
</comment>
<evidence type="ECO:0000256" key="4">
    <source>
        <dbReference type="ARBA" id="ARBA00023239"/>
    </source>
</evidence>
<reference evidence="6 7" key="1">
    <citation type="submission" date="2020-02" db="EMBL/GenBank/DDBJ databases">
        <title>complete genome sequence of Rhodobacteraceae bacterium.</title>
        <authorList>
            <person name="Park J."/>
            <person name="Kim Y.-S."/>
            <person name="Kim K.-H."/>
        </authorList>
    </citation>
    <scope>NUCLEOTIDE SEQUENCE [LARGE SCALE GENOMIC DNA]</scope>
    <source>
        <strain evidence="6 7">RR4-56</strain>
    </source>
</reference>
<keyword evidence="7" id="KW-1185">Reference proteome</keyword>
<dbReference type="Gene3D" id="3.90.1590.10">
    <property type="entry name" value="glutathione-dependent formaldehyde- activating enzyme (gfa)"/>
    <property type="match status" value="1"/>
</dbReference>
<evidence type="ECO:0000256" key="1">
    <source>
        <dbReference type="ARBA" id="ARBA00005495"/>
    </source>
</evidence>
<dbReference type="PANTHER" id="PTHR33337:SF40">
    <property type="entry name" value="CENP-V_GFA DOMAIN-CONTAINING PROTEIN-RELATED"/>
    <property type="match status" value="1"/>
</dbReference>
<dbReference type="GO" id="GO:0046872">
    <property type="term" value="F:metal ion binding"/>
    <property type="evidence" value="ECO:0007669"/>
    <property type="project" value="UniProtKB-KW"/>
</dbReference>
<accession>A0A7L5BTZ7</accession>
<dbReference type="AlphaFoldDB" id="A0A7L5BTZ7"/>
<organism evidence="6 7">
    <name type="scientific">Pikeienuella piscinae</name>
    <dbReference type="NCBI Taxonomy" id="2748098"/>
    <lineage>
        <taxon>Bacteria</taxon>
        <taxon>Pseudomonadati</taxon>
        <taxon>Pseudomonadota</taxon>
        <taxon>Alphaproteobacteria</taxon>
        <taxon>Rhodobacterales</taxon>
        <taxon>Paracoccaceae</taxon>
        <taxon>Pikeienuella</taxon>
    </lineage>
</organism>
<keyword evidence="3" id="KW-0862">Zinc</keyword>
<dbReference type="InterPro" id="IPR011057">
    <property type="entry name" value="Mss4-like_sf"/>
</dbReference>
<dbReference type="Pfam" id="PF04828">
    <property type="entry name" value="GFA"/>
    <property type="match status" value="1"/>
</dbReference>
<dbReference type="SUPFAM" id="SSF51316">
    <property type="entry name" value="Mss4-like"/>
    <property type="match status" value="1"/>
</dbReference>
<protein>
    <submittedName>
        <fullName evidence="6">GFA family protein</fullName>
    </submittedName>
</protein>
<evidence type="ECO:0000256" key="2">
    <source>
        <dbReference type="ARBA" id="ARBA00022723"/>
    </source>
</evidence>
<name>A0A7L5BTZ7_9RHOB</name>
<dbReference type="Proteomes" id="UP000503336">
    <property type="component" value="Chromosome"/>
</dbReference>
<dbReference type="KEGG" id="hdh:G5B40_05820"/>
<evidence type="ECO:0000313" key="7">
    <source>
        <dbReference type="Proteomes" id="UP000503336"/>
    </source>
</evidence>
<sequence length="144" mass="15736">MTEETRLEGGCLCGALRYRIDGAPRIVSTCHCGMCRRASGAPFVIWMTVLKDRVTFEGAPRWRESSESGARGFCAACGTHVAARSDHYERYYDIPAGTLDEPAAAPPQRHVFAAFRLPWVALDDGLPAYEEDARSALIVTASTP</sequence>
<gene>
    <name evidence="6" type="ORF">G5B40_05820</name>
</gene>
<evidence type="ECO:0000313" key="6">
    <source>
        <dbReference type="EMBL" id="QIE55012.1"/>
    </source>
</evidence>
<evidence type="ECO:0000256" key="3">
    <source>
        <dbReference type="ARBA" id="ARBA00022833"/>
    </source>
</evidence>
<dbReference type="GO" id="GO:0016846">
    <property type="term" value="F:carbon-sulfur lyase activity"/>
    <property type="evidence" value="ECO:0007669"/>
    <property type="project" value="InterPro"/>
</dbReference>
<dbReference type="EMBL" id="CP049056">
    <property type="protein sequence ID" value="QIE55012.1"/>
    <property type="molecule type" value="Genomic_DNA"/>
</dbReference>